<dbReference type="Gene3D" id="1.20.1720.10">
    <property type="entry name" value="Multidrug resistance protein D"/>
    <property type="match status" value="1"/>
</dbReference>
<evidence type="ECO:0000259" key="10">
    <source>
        <dbReference type="PROSITE" id="PS50850"/>
    </source>
</evidence>
<dbReference type="OrthoDB" id="9800416at2"/>
<keyword evidence="5 8" id="KW-0812">Transmembrane</keyword>
<evidence type="ECO:0000256" key="5">
    <source>
        <dbReference type="ARBA" id="ARBA00022692"/>
    </source>
</evidence>
<keyword evidence="12" id="KW-1185">Reference proteome</keyword>
<feature type="transmembrane region" description="Helical" evidence="8">
    <location>
        <begin position="247"/>
        <end position="267"/>
    </location>
</feature>
<feature type="domain" description="Major facilitator superfamily (MFS) profile" evidence="10">
    <location>
        <begin position="6"/>
        <end position="392"/>
    </location>
</feature>
<feature type="transmembrane region" description="Helical" evidence="8">
    <location>
        <begin position="364"/>
        <end position="384"/>
    </location>
</feature>
<dbReference type="EMBL" id="VHLG01000015">
    <property type="protein sequence ID" value="TPW27904.1"/>
    <property type="molecule type" value="Genomic_DNA"/>
</dbReference>
<feature type="region of interest" description="Disordered" evidence="9">
    <location>
        <begin position="397"/>
        <end position="416"/>
    </location>
</feature>
<dbReference type="NCBIfam" id="TIGR00710">
    <property type="entry name" value="efflux_Bcr_CflA"/>
    <property type="match status" value="1"/>
</dbReference>
<evidence type="ECO:0000256" key="2">
    <source>
        <dbReference type="ARBA" id="ARBA00006236"/>
    </source>
</evidence>
<sequence length="416" mass="43295">MSEAQTSLIGALLTMLGPVSLALYTPAMPALTEAFGTTDAAIKMSLSLFFGGFAFAMLISGPLSDALGRRRAVIIFMAIYLIGALACALAPSVEYLLIGRLIQGIGASVGLTVGRAIVRDQFVGETAARIMNMIGIMLAVGPAIAPTIGGLILLVSGWYAIFFAMVAFGAVLLALVLLLMVETTVPDPKKAEPKALVDAYRTILADQRFLASSMVIAASVGTLYALSSILPFVLIKVAGLTPTQYGIGMLMQTGLYFSGSVVFRIVLRWFSSKSLVLAGLVFIGCGATAMAISTEVLPISYLSVMLPVGLFAFGIAFVLPYMTNAALLPFPDIAGSASAMMGFMQMGSGLLTGALAAALGSPVLALKIVVPVMGALAILSYLWLMFAERHVPDGVGGVPRGDDAEEPFRSAVEAAD</sequence>
<name>A0A506U4D7_9HYPH</name>
<dbReference type="AlphaFoldDB" id="A0A506U4D7"/>
<comment type="subcellular location">
    <subcellularLocation>
        <location evidence="8">Cell inner membrane</location>
        <topology evidence="8">Multi-pass membrane protein</topology>
    </subcellularLocation>
    <subcellularLocation>
        <location evidence="1">Cell membrane</location>
        <topology evidence="1">Multi-pass membrane protein</topology>
    </subcellularLocation>
</comment>
<evidence type="ECO:0000256" key="1">
    <source>
        <dbReference type="ARBA" id="ARBA00004651"/>
    </source>
</evidence>
<dbReference type="Proteomes" id="UP000318801">
    <property type="component" value="Unassembled WGS sequence"/>
</dbReference>
<feature type="transmembrane region" description="Helical" evidence="8">
    <location>
        <begin position="209"/>
        <end position="235"/>
    </location>
</feature>
<accession>A0A506U4D7</accession>
<dbReference type="InterPro" id="IPR011701">
    <property type="entry name" value="MFS"/>
</dbReference>
<keyword evidence="3 8" id="KW-0813">Transport</keyword>
<keyword evidence="8" id="KW-0997">Cell inner membrane</keyword>
<reference evidence="11 12" key="1">
    <citation type="submission" date="2019-06" db="EMBL/GenBank/DDBJ databases">
        <authorList>
            <person name="Li M."/>
        </authorList>
    </citation>
    <scope>NUCLEOTIDE SEQUENCE [LARGE SCALE GENOMIC DNA]</scope>
    <source>
        <strain evidence="11 12">BGMRC2036</strain>
    </source>
</reference>
<feature type="transmembrane region" description="Helical" evidence="8">
    <location>
        <begin position="41"/>
        <end position="60"/>
    </location>
</feature>
<evidence type="ECO:0000313" key="12">
    <source>
        <dbReference type="Proteomes" id="UP000318801"/>
    </source>
</evidence>
<dbReference type="InterPro" id="IPR004812">
    <property type="entry name" value="Efflux_drug-R_Bcr/CmlA"/>
</dbReference>
<gene>
    <name evidence="11" type="ORF">FJU08_19205</name>
</gene>
<proteinExistence type="inferred from homology"/>
<evidence type="ECO:0000256" key="4">
    <source>
        <dbReference type="ARBA" id="ARBA00022475"/>
    </source>
</evidence>
<dbReference type="SUPFAM" id="SSF103473">
    <property type="entry name" value="MFS general substrate transporter"/>
    <property type="match status" value="1"/>
</dbReference>
<feature type="transmembrane region" description="Helical" evidence="8">
    <location>
        <begin position="97"/>
        <end position="118"/>
    </location>
</feature>
<dbReference type="GO" id="GO:1990961">
    <property type="term" value="P:xenobiotic detoxification by transmembrane export across the plasma membrane"/>
    <property type="evidence" value="ECO:0007669"/>
    <property type="project" value="InterPro"/>
</dbReference>
<keyword evidence="6 8" id="KW-1133">Transmembrane helix</keyword>
<keyword evidence="4" id="KW-1003">Cell membrane</keyword>
<dbReference type="PROSITE" id="PS50850">
    <property type="entry name" value="MFS"/>
    <property type="match status" value="1"/>
</dbReference>
<evidence type="ECO:0000256" key="6">
    <source>
        <dbReference type="ARBA" id="ARBA00022989"/>
    </source>
</evidence>
<evidence type="ECO:0000313" key="11">
    <source>
        <dbReference type="EMBL" id="TPW27904.1"/>
    </source>
</evidence>
<evidence type="ECO:0000256" key="7">
    <source>
        <dbReference type="ARBA" id="ARBA00023136"/>
    </source>
</evidence>
<feature type="transmembrane region" description="Helical" evidence="8">
    <location>
        <begin position="299"/>
        <end position="321"/>
    </location>
</feature>
<dbReference type="InterPro" id="IPR020846">
    <property type="entry name" value="MFS_dom"/>
</dbReference>
<keyword evidence="7 8" id="KW-0472">Membrane</keyword>
<feature type="transmembrane region" description="Helical" evidence="8">
    <location>
        <begin position="274"/>
        <end position="293"/>
    </location>
</feature>
<dbReference type="Pfam" id="PF07690">
    <property type="entry name" value="MFS_1"/>
    <property type="match status" value="1"/>
</dbReference>
<feature type="transmembrane region" description="Helical" evidence="8">
    <location>
        <begin position="72"/>
        <end position="91"/>
    </location>
</feature>
<dbReference type="CDD" id="cd17320">
    <property type="entry name" value="MFS_MdfA_MDR_like"/>
    <property type="match status" value="1"/>
</dbReference>
<comment type="caution">
    <text evidence="11">The sequence shown here is derived from an EMBL/GenBank/DDBJ whole genome shotgun (WGS) entry which is preliminary data.</text>
</comment>
<dbReference type="PANTHER" id="PTHR23502:SF132">
    <property type="entry name" value="POLYAMINE TRANSPORTER 2-RELATED"/>
    <property type="match status" value="1"/>
</dbReference>
<evidence type="ECO:0000256" key="8">
    <source>
        <dbReference type="RuleBase" id="RU365088"/>
    </source>
</evidence>
<protein>
    <recommendedName>
        <fullName evidence="8">Bcr/CflA family efflux transporter</fullName>
    </recommendedName>
</protein>
<organism evidence="11 12">
    <name type="scientific">Martelella alba</name>
    <dbReference type="NCBI Taxonomy" id="2590451"/>
    <lineage>
        <taxon>Bacteria</taxon>
        <taxon>Pseudomonadati</taxon>
        <taxon>Pseudomonadota</taxon>
        <taxon>Alphaproteobacteria</taxon>
        <taxon>Hyphomicrobiales</taxon>
        <taxon>Aurantimonadaceae</taxon>
        <taxon>Martelella</taxon>
    </lineage>
</organism>
<dbReference type="InterPro" id="IPR001958">
    <property type="entry name" value="Tet-R_TetA/multi-R_MdtG-like"/>
</dbReference>
<dbReference type="GO" id="GO:0042910">
    <property type="term" value="F:xenobiotic transmembrane transporter activity"/>
    <property type="evidence" value="ECO:0007669"/>
    <property type="project" value="InterPro"/>
</dbReference>
<dbReference type="PRINTS" id="PR01035">
    <property type="entry name" value="TCRTETA"/>
</dbReference>
<comment type="similarity">
    <text evidence="2 8">Belongs to the major facilitator superfamily. Bcr/CmlA family.</text>
</comment>
<feature type="transmembrane region" description="Helical" evidence="8">
    <location>
        <begin position="130"/>
        <end position="152"/>
    </location>
</feature>
<feature type="transmembrane region" description="Helical" evidence="8">
    <location>
        <begin position="158"/>
        <end position="181"/>
    </location>
</feature>
<evidence type="ECO:0000256" key="3">
    <source>
        <dbReference type="ARBA" id="ARBA00022448"/>
    </source>
</evidence>
<comment type="caution">
    <text evidence="8">Lacks conserved residue(s) required for the propagation of feature annotation.</text>
</comment>
<evidence type="ECO:0000256" key="9">
    <source>
        <dbReference type="SAM" id="MobiDB-lite"/>
    </source>
</evidence>
<dbReference type="PANTHER" id="PTHR23502">
    <property type="entry name" value="MAJOR FACILITATOR SUPERFAMILY"/>
    <property type="match status" value="1"/>
</dbReference>
<dbReference type="InterPro" id="IPR036259">
    <property type="entry name" value="MFS_trans_sf"/>
</dbReference>
<feature type="transmembrane region" description="Helical" evidence="8">
    <location>
        <begin position="333"/>
        <end position="358"/>
    </location>
</feature>
<dbReference type="GO" id="GO:0005886">
    <property type="term" value="C:plasma membrane"/>
    <property type="evidence" value="ECO:0007669"/>
    <property type="project" value="UniProtKB-SubCell"/>
</dbReference>